<accession>A0A6M3L3X3</accession>
<reference evidence="1" key="1">
    <citation type="submission" date="2020-03" db="EMBL/GenBank/DDBJ databases">
        <title>The deep terrestrial virosphere.</title>
        <authorList>
            <person name="Holmfeldt K."/>
            <person name="Nilsson E."/>
            <person name="Simone D."/>
            <person name="Lopez-Fernandez M."/>
            <person name="Wu X."/>
            <person name="de Brujin I."/>
            <person name="Lundin D."/>
            <person name="Andersson A."/>
            <person name="Bertilsson S."/>
            <person name="Dopson M."/>
        </authorList>
    </citation>
    <scope>NUCLEOTIDE SEQUENCE</scope>
    <source>
        <strain evidence="1">MM415B02561</strain>
    </source>
</reference>
<name>A0A6M3L3X3_9ZZZZ</name>
<evidence type="ECO:0000313" key="1">
    <source>
        <dbReference type="EMBL" id="QJA89376.1"/>
    </source>
</evidence>
<gene>
    <name evidence="1" type="ORF">MM415B02561_0005</name>
</gene>
<dbReference type="AlphaFoldDB" id="A0A6M3L3X3"/>
<sequence length="648" mass="68818">MASYNDNVNINLNAKDKTQGVLDKIKGSIVGIGAAYLGWRAVTGVIGSIIEKGRESEKVWTDVEAALKRHGHALDSNLPKIKKFADEMQTLTGISDEVIGKSVQGFIDYGQSVDEAMKTAQVAIDLAAGAGMELSSATDLLSKAAVGYTSTLSRYGIIIDENIPKSEKFAAAVKQITDRFGGAAEARADTYAVRIGVLTQRFGDLQEKLFELFSPALLAIVNSLVDAVTAFMGVVDDLADFFDGAGDSILGMSRAFENLIGVSEQGNQHLIDIENAISGISDAAQKGAQDITAFAQTSEQFKKLEEVAKAIEAGTIDTTVALDYLNLGLEQIEFSSADATAAVVNGFNFAQKSVLQTGEVAALTEEQINQMMFGTKAATDSNTENVRAGMIAASEYVGAYTRTSVVDQQQAYDDMMASGEEYNTASYNQWGLLTKNVVKSTQRQGDETQKTYKEMSGAAKAFGTSAMNAADGASNRIIGSLGFLHTESTGIWKNMAADFMQYFVKEILKMAAGPLVGGVLKILGGIFDTPSNDRMAARQGRHFAQWFTYGVTDELRTLDMASALSIGGASGISRTVGRGIQSSGGNAVNITINIQGSITADSQDYVQTILLPSITQAVNKGYGNLQTADEFETIQGGLSLISMASGAN</sequence>
<protein>
    <recommendedName>
        <fullName evidence="2">Tail tape measure protein</fullName>
    </recommendedName>
</protein>
<organism evidence="1">
    <name type="scientific">viral metagenome</name>
    <dbReference type="NCBI Taxonomy" id="1070528"/>
    <lineage>
        <taxon>unclassified sequences</taxon>
        <taxon>metagenomes</taxon>
        <taxon>organismal metagenomes</taxon>
    </lineage>
</organism>
<dbReference type="EMBL" id="MT142842">
    <property type="protein sequence ID" value="QJA89376.1"/>
    <property type="molecule type" value="Genomic_DNA"/>
</dbReference>
<proteinExistence type="predicted"/>
<evidence type="ECO:0008006" key="2">
    <source>
        <dbReference type="Google" id="ProtNLM"/>
    </source>
</evidence>